<feature type="transmembrane region" description="Helical" evidence="21">
    <location>
        <begin position="235"/>
        <end position="257"/>
    </location>
</feature>
<feature type="transmembrane region" description="Helical" evidence="21">
    <location>
        <begin position="269"/>
        <end position="290"/>
    </location>
</feature>
<dbReference type="GeneID" id="6751727"/>
<dbReference type="SUPFAM" id="SSF161111">
    <property type="entry name" value="Cation efflux protein transmembrane domain-like"/>
    <property type="match status" value="1"/>
</dbReference>
<evidence type="ECO:0000256" key="11">
    <source>
        <dbReference type="ARBA" id="ARBA00022906"/>
    </source>
</evidence>
<dbReference type="InParanoid" id="B3RSI3"/>
<dbReference type="PANTHER" id="PTHR45755">
    <property type="match status" value="1"/>
</dbReference>
<evidence type="ECO:0000256" key="3">
    <source>
        <dbReference type="ARBA" id="ARBA00004557"/>
    </source>
</evidence>
<dbReference type="HOGENOM" id="CLU_013430_11_0_1"/>
<keyword evidence="24" id="KW-1185">Reference proteome</keyword>
<keyword evidence="14" id="KW-0406">Ion transport</keyword>
<evidence type="ECO:0000256" key="1">
    <source>
        <dbReference type="ARBA" id="ARBA00004166"/>
    </source>
</evidence>
<evidence type="ECO:0000256" key="12">
    <source>
        <dbReference type="ARBA" id="ARBA00022989"/>
    </source>
</evidence>
<feature type="transmembrane region" description="Helical" evidence="21">
    <location>
        <begin position="175"/>
        <end position="194"/>
    </location>
</feature>
<keyword evidence="13" id="KW-0333">Golgi apparatus</keyword>
<dbReference type="RefSeq" id="XP_002110512.1">
    <property type="nucleotide sequence ID" value="XM_002110476.1"/>
</dbReference>
<dbReference type="Proteomes" id="UP000009022">
    <property type="component" value="Unassembled WGS sequence"/>
</dbReference>
<dbReference type="InterPro" id="IPR027469">
    <property type="entry name" value="Cation_efflux_TMD_sf"/>
</dbReference>
<evidence type="ECO:0000256" key="7">
    <source>
        <dbReference type="ARBA" id="ARBA00022449"/>
    </source>
</evidence>
<evidence type="ECO:0000256" key="16">
    <source>
        <dbReference type="ARBA" id="ARBA00038531"/>
    </source>
</evidence>
<feature type="transmembrane region" description="Helical" evidence="21">
    <location>
        <begin position="70"/>
        <end position="88"/>
    </location>
</feature>
<dbReference type="STRING" id="10228.B3RSI3"/>
<dbReference type="EMBL" id="DS985243">
    <property type="protein sequence ID" value="EDV26516.1"/>
    <property type="molecule type" value="Genomic_DNA"/>
</dbReference>
<feature type="transmembrane region" description="Helical" evidence="21">
    <location>
        <begin position="417"/>
        <end position="436"/>
    </location>
</feature>
<dbReference type="KEGG" id="tad:TRIADDRAFT_22061"/>
<dbReference type="PhylomeDB" id="B3RSI3"/>
<reference evidence="23 24" key="1">
    <citation type="journal article" date="2008" name="Nature">
        <title>The Trichoplax genome and the nature of placozoans.</title>
        <authorList>
            <person name="Srivastava M."/>
            <person name="Begovic E."/>
            <person name="Chapman J."/>
            <person name="Putnam N.H."/>
            <person name="Hellsten U."/>
            <person name="Kawashima T."/>
            <person name="Kuo A."/>
            <person name="Mitros T."/>
            <person name="Salamov A."/>
            <person name="Carpenter M.L."/>
            <person name="Signorovitch A.Y."/>
            <person name="Moreno M.A."/>
            <person name="Kamm K."/>
            <person name="Grimwood J."/>
            <person name="Schmutz J."/>
            <person name="Shapiro H."/>
            <person name="Grigoriev I.V."/>
            <person name="Buss L.W."/>
            <person name="Schierwater B."/>
            <person name="Dellaporta S.L."/>
            <person name="Rokhsar D.S."/>
        </authorList>
    </citation>
    <scope>NUCLEOTIDE SEQUENCE [LARGE SCALE GENOMIC DNA]</scope>
    <source>
        <strain evidence="23 24">Grell-BS-1999</strain>
    </source>
</reference>
<evidence type="ECO:0000313" key="24">
    <source>
        <dbReference type="Proteomes" id="UP000009022"/>
    </source>
</evidence>
<name>B3RSI3_TRIAD</name>
<feature type="transmembrane region" description="Helical" evidence="21">
    <location>
        <begin position="122"/>
        <end position="137"/>
    </location>
</feature>
<evidence type="ECO:0000256" key="21">
    <source>
        <dbReference type="SAM" id="Phobius"/>
    </source>
</evidence>
<feature type="transmembrane region" description="Helical" evidence="21">
    <location>
        <begin position="386"/>
        <end position="405"/>
    </location>
</feature>
<proteinExistence type="inferred from homology"/>
<dbReference type="InterPro" id="IPR002524">
    <property type="entry name" value="Cation_efflux"/>
</dbReference>
<dbReference type="eggNOG" id="KOG1484">
    <property type="taxonomic scope" value="Eukaryota"/>
</dbReference>
<dbReference type="PANTHER" id="PTHR45755:SF1">
    <property type="entry name" value="PROTON-COUPLED ZINC ANTIPORTER SLC30A5"/>
    <property type="match status" value="1"/>
</dbReference>
<dbReference type="FunCoup" id="B3RSI3">
    <property type="interactions" value="865"/>
</dbReference>
<protein>
    <recommendedName>
        <fullName evidence="17">Proton-coupled zinc antiporter SLC30A5</fullName>
    </recommendedName>
    <alternativeName>
        <fullName evidence="19">Solute carrier family 30 member 5</fullName>
    </alternativeName>
    <alternativeName>
        <fullName evidence="18">Zinc transporter 5</fullName>
    </alternativeName>
</protein>
<dbReference type="NCBIfam" id="TIGR01297">
    <property type="entry name" value="CDF"/>
    <property type="match status" value="1"/>
</dbReference>
<feature type="non-terminal residue" evidence="23">
    <location>
        <position position="1"/>
    </location>
</feature>
<dbReference type="InterPro" id="IPR058533">
    <property type="entry name" value="Cation_efflux_TM"/>
</dbReference>
<comment type="subunit">
    <text evidence="16">Heterodimer with SLC30A6/ZNT6; form a functional zinc ion transmembrane transporter.</text>
</comment>
<feature type="domain" description="Cation efflux protein transmembrane" evidence="22">
    <location>
        <begin position="387"/>
        <end position="583"/>
    </location>
</feature>
<evidence type="ECO:0000256" key="5">
    <source>
        <dbReference type="ARBA" id="ARBA00008873"/>
    </source>
</evidence>
<feature type="transmembrane region" description="Helical" evidence="21">
    <location>
        <begin position="457"/>
        <end position="476"/>
    </location>
</feature>
<evidence type="ECO:0000256" key="19">
    <source>
        <dbReference type="ARBA" id="ARBA00042217"/>
    </source>
</evidence>
<comment type="catalytic activity">
    <reaction evidence="20">
        <text>Zn(2+)(in) + 2 H(+)(out) = Zn(2+)(out) + 2 H(+)(in)</text>
        <dbReference type="Rhea" id="RHEA:72627"/>
        <dbReference type="ChEBI" id="CHEBI:15378"/>
        <dbReference type="ChEBI" id="CHEBI:29105"/>
    </reaction>
</comment>
<evidence type="ECO:0000256" key="17">
    <source>
        <dbReference type="ARBA" id="ARBA00040846"/>
    </source>
</evidence>
<evidence type="ECO:0000256" key="14">
    <source>
        <dbReference type="ARBA" id="ARBA00023065"/>
    </source>
</evidence>
<feature type="transmembrane region" description="Helical" evidence="21">
    <location>
        <begin position="30"/>
        <end position="50"/>
    </location>
</feature>
<dbReference type="OrthoDB" id="78669at2759"/>
<keyword evidence="10" id="KW-0862">Zinc</keyword>
<feature type="transmembrane region" description="Helical" evidence="21">
    <location>
        <begin position="488"/>
        <end position="505"/>
    </location>
</feature>
<dbReference type="GO" id="GO:0006882">
    <property type="term" value="P:intracellular zinc ion homeostasis"/>
    <property type="evidence" value="ECO:0000318"/>
    <property type="project" value="GO_Central"/>
</dbReference>
<dbReference type="GO" id="GO:0015297">
    <property type="term" value="F:antiporter activity"/>
    <property type="evidence" value="ECO:0007669"/>
    <property type="project" value="UniProtKB-KW"/>
</dbReference>
<evidence type="ECO:0000259" key="22">
    <source>
        <dbReference type="Pfam" id="PF01545"/>
    </source>
</evidence>
<evidence type="ECO:0000256" key="18">
    <source>
        <dbReference type="ARBA" id="ARBA00042038"/>
    </source>
</evidence>
<evidence type="ECO:0000256" key="4">
    <source>
        <dbReference type="ARBA" id="ARBA00004638"/>
    </source>
</evidence>
<feature type="transmembrane region" description="Helical" evidence="21">
    <location>
        <begin position="526"/>
        <end position="547"/>
    </location>
</feature>
<organism evidence="23 24">
    <name type="scientific">Trichoplax adhaerens</name>
    <name type="common">Trichoplax reptans</name>
    <dbReference type="NCBI Taxonomy" id="10228"/>
    <lineage>
        <taxon>Eukaryota</taxon>
        <taxon>Metazoa</taxon>
        <taxon>Placozoa</taxon>
        <taxon>Uniplacotomia</taxon>
        <taxon>Trichoplacea</taxon>
        <taxon>Trichoplacidae</taxon>
        <taxon>Trichoplax</taxon>
    </lineage>
</organism>
<keyword evidence="9" id="KW-0479">Metal-binding</keyword>
<keyword evidence="12 21" id="KW-1133">Transmembrane helix</keyword>
<dbReference type="GO" id="GO:0005794">
    <property type="term" value="C:Golgi apparatus"/>
    <property type="evidence" value="ECO:0000318"/>
    <property type="project" value="GO_Central"/>
</dbReference>
<dbReference type="AlphaFoldDB" id="B3RSI3"/>
<keyword evidence="8 21" id="KW-0812">Transmembrane</keyword>
<dbReference type="InterPro" id="IPR045316">
    <property type="entry name" value="Msc2-like"/>
</dbReference>
<evidence type="ECO:0000256" key="9">
    <source>
        <dbReference type="ARBA" id="ARBA00022723"/>
    </source>
</evidence>
<evidence type="ECO:0000256" key="10">
    <source>
        <dbReference type="ARBA" id="ARBA00022833"/>
    </source>
</evidence>
<gene>
    <name evidence="23" type="ORF">TRIADDRAFT_22061</name>
</gene>
<feature type="transmembrane region" description="Helical" evidence="21">
    <location>
        <begin position="206"/>
        <end position="229"/>
    </location>
</feature>
<dbReference type="GO" id="GO:0012507">
    <property type="term" value="C:ER to Golgi transport vesicle membrane"/>
    <property type="evidence" value="ECO:0007669"/>
    <property type="project" value="UniProtKB-SubCell"/>
</dbReference>
<evidence type="ECO:0000256" key="2">
    <source>
        <dbReference type="ARBA" id="ARBA00004205"/>
    </source>
</evidence>
<feature type="transmembrane region" description="Helical" evidence="21">
    <location>
        <begin position="310"/>
        <end position="329"/>
    </location>
</feature>
<evidence type="ECO:0000256" key="20">
    <source>
        <dbReference type="ARBA" id="ARBA00048349"/>
    </source>
</evidence>
<keyword evidence="15 21" id="KW-0472">Membrane</keyword>
<accession>B3RSI3</accession>
<dbReference type="GO" id="GO:0031410">
    <property type="term" value="C:cytoplasmic vesicle"/>
    <property type="evidence" value="ECO:0000318"/>
    <property type="project" value="GO_Central"/>
</dbReference>
<evidence type="ECO:0000256" key="13">
    <source>
        <dbReference type="ARBA" id="ARBA00023034"/>
    </source>
</evidence>
<sequence>RHSPFTMALLLSRFFHAIGIYLSYEVLKIAPLLQFLFVVKLCCALLYVILQKPISSGRPIEKIEWYKITLHAVILVLLQWLYLIGMRLCGPLRTILVFENSDVVVLTVLSAVYSFNLRSKKLGVYLFVLALFSLLFFDNDDAINSNIENSDEQHNTILRYIVQSLSWIGLSDHKGGIVLLFIVLCMSIAHDSVLRKSAVEIGGAKRMNALVTAMEAAIISPLVLIQYLLNTVISWFTANFTYLFVIVLTTYVGSYYIKAIVTARSSAQFVAFISPLASFISALIVAYIWALPGLAFLPVRSATASSKDHAFSAGVILSVVCFSLGMIILSEALQQRNVKGQLIGFSEGGLPLYNAGMANNSSKRSFTSVMRNSIYQILGQSHTRRIFFYLCLNLAFTAVELLYGVLTNSLGLISDGFHMLFDSTALVIGLYAALVAKWKSTKSFSFGFGRVEVLSGFLNGIFLVVIAIFIFMEAIHRLIDPPEVRSERLVLVSFLGLLVNMVGIFSLRHSHFEAHGHSHDSNMHGVFLHVLADTLGSVGVIVSSLLIQTFGWLIADPICSLLISILIFMSVLPLLRQSISVLLLRVPFGHEQKLSNLLKQVLSVNGVISYQNPQFWRHSSDTIAGTLHVRAKMSANEQSIITRIHAIFKDLGIKYFTVQVEKDTYYKQISSPYNGSTG</sequence>
<dbReference type="CTD" id="6751727"/>
<dbReference type="Pfam" id="PF01545">
    <property type="entry name" value="Cation_efflux"/>
    <property type="match status" value="1"/>
</dbReference>
<comment type="similarity">
    <text evidence="5">Belongs to the cation diffusion facilitator (CDF) transporter (TC 2.A.4) family. SLC30A subfamily.</text>
</comment>
<evidence type="ECO:0000256" key="8">
    <source>
        <dbReference type="ARBA" id="ARBA00022692"/>
    </source>
</evidence>
<keyword evidence="6" id="KW-0813">Transport</keyword>
<feature type="transmembrane region" description="Helical" evidence="21">
    <location>
        <begin position="553"/>
        <end position="575"/>
    </location>
</feature>
<dbReference type="OMA" id="NHLFYHF"/>
<evidence type="ECO:0000256" key="6">
    <source>
        <dbReference type="ARBA" id="ARBA00022448"/>
    </source>
</evidence>
<dbReference type="GO" id="GO:1904257">
    <property type="term" value="P:zinc ion import into Golgi lumen"/>
    <property type="evidence" value="ECO:0000318"/>
    <property type="project" value="GO_Central"/>
</dbReference>
<evidence type="ECO:0000256" key="15">
    <source>
        <dbReference type="ARBA" id="ARBA00023136"/>
    </source>
</evidence>
<evidence type="ECO:0000313" key="23">
    <source>
        <dbReference type="EMBL" id="EDV26516.1"/>
    </source>
</evidence>
<comment type="subcellular location">
    <subcellularLocation>
        <location evidence="3">Cytoplasmic vesicle</location>
        <location evidence="3">COPII-coated vesicle membrane</location>
        <topology evidence="3">Multi-pass membrane protein</topology>
    </subcellularLocation>
    <subcellularLocation>
        <location evidence="4">Cytoplasmic vesicle</location>
        <location evidence="4">Secretory vesicle membrane</location>
        <topology evidence="4">Multi-pass membrane protein</topology>
    </subcellularLocation>
    <subcellularLocation>
        <location evidence="2">Golgi apparatus</location>
        <location evidence="2">Golgi stack membrane</location>
        <topology evidence="2">Multi-pass membrane protein</topology>
    </subcellularLocation>
    <subcellularLocation>
        <location evidence="1">Golgi apparatus</location>
        <location evidence="1">trans-Golgi network membrane</location>
        <topology evidence="1">Multi-pass membrane protein</topology>
    </subcellularLocation>
</comment>
<dbReference type="Gene3D" id="1.20.1510.10">
    <property type="entry name" value="Cation efflux protein transmembrane domain"/>
    <property type="match status" value="1"/>
</dbReference>
<feature type="transmembrane region" description="Helical" evidence="21">
    <location>
        <begin position="94"/>
        <end position="115"/>
    </location>
</feature>
<dbReference type="GO" id="GO:0046872">
    <property type="term" value="F:metal ion binding"/>
    <property type="evidence" value="ECO:0007669"/>
    <property type="project" value="UniProtKB-KW"/>
</dbReference>
<dbReference type="GO" id="GO:0032580">
    <property type="term" value="C:Golgi cisterna membrane"/>
    <property type="evidence" value="ECO:0007669"/>
    <property type="project" value="UniProtKB-SubCell"/>
</dbReference>
<dbReference type="GO" id="GO:0005385">
    <property type="term" value="F:zinc ion transmembrane transporter activity"/>
    <property type="evidence" value="ECO:0000318"/>
    <property type="project" value="GO_Central"/>
</dbReference>
<keyword evidence="11" id="KW-0864">Zinc transport</keyword>
<keyword evidence="7" id="KW-0050">Antiport</keyword>
<dbReference type="FunFam" id="1.20.1510.10:FF:000035">
    <property type="entry name" value="Zinc transporter 5"/>
    <property type="match status" value="1"/>
</dbReference>